<dbReference type="EMBL" id="CAXITT010000470">
    <property type="protein sequence ID" value="CAL1542117.1"/>
    <property type="molecule type" value="Genomic_DNA"/>
</dbReference>
<evidence type="ECO:0000313" key="1">
    <source>
        <dbReference type="EMBL" id="CAL1542117.1"/>
    </source>
</evidence>
<name>A0AAV2I817_LYMST</name>
<feature type="non-terminal residue" evidence="1">
    <location>
        <position position="58"/>
    </location>
</feature>
<reference evidence="1 2" key="1">
    <citation type="submission" date="2024-04" db="EMBL/GenBank/DDBJ databases">
        <authorList>
            <consortium name="Genoscope - CEA"/>
            <person name="William W."/>
        </authorList>
    </citation>
    <scope>NUCLEOTIDE SEQUENCE [LARGE SCALE GENOMIC DNA]</scope>
</reference>
<proteinExistence type="predicted"/>
<evidence type="ECO:0000313" key="2">
    <source>
        <dbReference type="Proteomes" id="UP001497497"/>
    </source>
</evidence>
<protein>
    <submittedName>
        <fullName evidence="1">Uncharacterized protein</fullName>
    </submittedName>
</protein>
<dbReference type="AlphaFoldDB" id="A0AAV2I817"/>
<organism evidence="1 2">
    <name type="scientific">Lymnaea stagnalis</name>
    <name type="common">Great pond snail</name>
    <name type="synonym">Helix stagnalis</name>
    <dbReference type="NCBI Taxonomy" id="6523"/>
    <lineage>
        <taxon>Eukaryota</taxon>
        <taxon>Metazoa</taxon>
        <taxon>Spiralia</taxon>
        <taxon>Lophotrochozoa</taxon>
        <taxon>Mollusca</taxon>
        <taxon>Gastropoda</taxon>
        <taxon>Heterobranchia</taxon>
        <taxon>Euthyneura</taxon>
        <taxon>Panpulmonata</taxon>
        <taxon>Hygrophila</taxon>
        <taxon>Lymnaeoidea</taxon>
        <taxon>Lymnaeidae</taxon>
        <taxon>Lymnaea</taxon>
    </lineage>
</organism>
<comment type="caution">
    <text evidence="1">The sequence shown here is derived from an EMBL/GenBank/DDBJ whole genome shotgun (WGS) entry which is preliminary data.</text>
</comment>
<keyword evidence="2" id="KW-1185">Reference proteome</keyword>
<sequence length="58" mass="6801">HTNGLPDQLYTSLSMDFEHDLADEHLLSKRLHETTQNNNECFNKLIRDCCSKGYFVEK</sequence>
<feature type="non-terminal residue" evidence="1">
    <location>
        <position position="1"/>
    </location>
</feature>
<gene>
    <name evidence="1" type="ORF">GSLYS_00015723001</name>
</gene>
<accession>A0AAV2I817</accession>
<dbReference type="Proteomes" id="UP001497497">
    <property type="component" value="Unassembled WGS sequence"/>
</dbReference>